<gene>
    <name evidence="2" type="ORF">DERYTH_LOCUS20589</name>
</gene>
<dbReference type="Proteomes" id="UP000789405">
    <property type="component" value="Unassembled WGS sequence"/>
</dbReference>
<proteinExistence type="predicted"/>
<accession>A0A9N9JN28</accession>
<evidence type="ECO:0000313" key="2">
    <source>
        <dbReference type="EMBL" id="CAG8786867.1"/>
    </source>
</evidence>
<evidence type="ECO:0000313" key="3">
    <source>
        <dbReference type="Proteomes" id="UP000789405"/>
    </source>
</evidence>
<name>A0A9N9JN28_9GLOM</name>
<reference evidence="2" key="1">
    <citation type="submission" date="2021-06" db="EMBL/GenBank/DDBJ databases">
        <authorList>
            <person name="Kallberg Y."/>
            <person name="Tangrot J."/>
            <person name="Rosling A."/>
        </authorList>
    </citation>
    <scope>NUCLEOTIDE SEQUENCE</scope>
    <source>
        <strain evidence="2">MA453B</strain>
    </source>
</reference>
<feature type="non-terminal residue" evidence="2">
    <location>
        <position position="1"/>
    </location>
</feature>
<feature type="region of interest" description="Disordered" evidence="1">
    <location>
        <begin position="168"/>
        <end position="214"/>
    </location>
</feature>
<keyword evidence="3" id="KW-1185">Reference proteome</keyword>
<evidence type="ECO:0000256" key="1">
    <source>
        <dbReference type="SAM" id="MobiDB-lite"/>
    </source>
</evidence>
<sequence length="549" mass="63107">HVSVLVSSILDVILPTPAKRSLTLALCNSLWLMLGRKVAEMNFENHIRNYFQLNDYSKWSVLEVLRYISDNVNFISENLNDIQNSLEEQLEILSNHKSLRLGAKNKAIKLLENLPRTLKRKDILNFLENQDLKFAESRYKVNVELSVVTDKTVMTGKTTEKFARSLNNNHDIRGFESQDSSTTVNDEQEENKLEESKPKENKLEENEGGDVVTGESSTMCVKDILEDSIEVSPVIKEVTEFFLSKCPKASIMDLRPKSKFSLLLDLGLQKTILHEVFDEIDNYITDDIHEYLTSFFNKDFTAQGWDNAINNIDFNKCDSEHLKNIKKLIQETLPKFLKAFSLEDLNPLRDITILEKPHLNQFVHPIIDSALWNFAKVNYIYGEIPLKGPGTRIRADGVGFLNDVVNYPIVCGEGARPGAPQKKSVDDDIKNASNMAVLYNNIVIEEADSRRQLFTDLRVYGLTAFKTELSLTMMDFRSVHRLFEVDHFCLPKNWVDMPNFVWLYEAIIKWALCVNSTRNGLIEHRKKRRVSRYSEVGIAKKLAPLREHE</sequence>
<organism evidence="2 3">
    <name type="scientific">Dentiscutata erythropus</name>
    <dbReference type="NCBI Taxonomy" id="1348616"/>
    <lineage>
        <taxon>Eukaryota</taxon>
        <taxon>Fungi</taxon>
        <taxon>Fungi incertae sedis</taxon>
        <taxon>Mucoromycota</taxon>
        <taxon>Glomeromycotina</taxon>
        <taxon>Glomeromycetes</taxon>
        <taxon>Diversisporales</taxon>
        <taxon>Gigasporaceae</taxon>
        <taxon>Dentiscutata</taxon>
    </lineage>
</organism>
<dbReference type="OrthoDB" id="15001at2759"/>
<feature type="compositionally biased region" description="Basic and acidic residues" evidence="1">
    <location>
        <begin position="190"/>
        <end position="205"/>
    </location>
</feature>
<protein>
    <submittedName>
        <fullName evidence="2">17859_t:CDS:1</fullName>
    </submittedName>
</protein>
<dbReference type="EMBL" id="CAJVPY010024537">
    <property type="protein sequence ID" value="CAG8786867.1"/>
    <property type="molecule type" value="Genomic_DNA"/>
</dbReference>
<comment type="caution">
    <text evidence="2">The sequence shown here is derived from an EMBL/GenBank/DDBJ whole genome shotgun (WGS) entry which is preliminary data.</text>
</comment>
<dbReference type="AlphaFoldDB" id="A0A9N9JN28"/>